<sequence length="233" mass="25620">MRNTSAARIRQRRQRQPPPEPECIYYTNSDNGSFLCACRQESQLPPLGDTTGTFIERGTCSAQGDPSELRTAMKNAIDQVCDIGVRKSAPGIFQQMDSSTRPKTFVSTKTKLMTGHFAELNDSHRLFNATSSLLPEFQPSASDSRSNDHLVQVETRLDTDADAGGKGRTGEPRDTPLLYVYPPLRIHPRPPMLLAIMVRSHGDKAPVTIGGRQAGPVLAPRACSSVRSFFFLS</sequence>
<dbReference type="InParanoid" id="F4WAP2"/>
<name>F4WAP2_ACREC</name>
<dbReference type="EMBL" id="GL888051">
    <property type="protein sequence ID" value="EGI68728.1"/>
    <property type="molecule type" value="Genomic_DNA"/>
</dbReference>
<evidence type="ECO:0000313" key="3">
    <source>
        <dbReference type="Proteomes" id="UP000007755"/>
    </source>
</evidence>
<dbReference type="AlphaFoldDB" id="F4WAP2"/>
<evidence type="ECO:0000256" key="1">
    <source>
        <dbReference type="SAM" id="MobiDB-lite"/>
    </source>
</evidence>
<evidence type="ECO:0000313" key="2">
    <source>
        <dbReference type="EMBL" id="EGI68728.1"/>
    </source>
</evidence>
<gene>
    <name evidence="2" type="ORF">G5I_02580</name>
</gene>
<accession>F4WAP2</accession>
<feature type="region of interest" description="Disordered" evidence="1">
    <location>
        <begin position="1"/>
        <end position="22"/>
    </location>
</feature>
<dbReference type="Proteomes" id="UP000007755">
    <property type="component" value="Unassembled WGS sequence"/>
</dbReference>
<keyword evidence="3" id="KW-1185">Reference proteome</keyword>
<reference evidence="2" key="1">
    <citation type="submission" date="2011-02" db="EMBL/GenBank/DDBJ databases">
        <title>The genome of the leaf-cutting ant Acromyrmex echinatior suggests key adaptations to social evolution and fungus farming.</title>
        <authorList>
            <person name="Nygaard S."/>
            <person name="Zhang G."/>
        </authorList>
    </citation>
    <scope>NUCLEOTIDE SEQUENCE</scope>
</reference>
<proteinExistence type="predicted"/>
<protein>
    <submittedName>
        <fullName evidence="2">Uncharacterized protein</fullName>
    </submittedName>
</protein>
<organism evidence="3">
    <name type="scientific">Acromyrmex echinatior</name>
    <name type="common">Panamanian leafcutter ant</name>
    <name type="synonym">Acromyrmex octospinosus echinatior</name>
    <dbReference type="NCBI Taxonomy" id="103372"/>
    <lineage>
        <taxon>Eukaryota</taxon>
        <taxon>Metazoa</taxon>
        <taxon>Ecdysozoa</taxon>
        <taxon>Arthropoda</taxon>
        <taxon>Hexapoda</taxon>
        <taxon>Insecta</taxon>
        <taxon>Pterygota</taxon>
        <taxon>Neoptera</taxon>
        <taxon>Endopterygota</taxon>
        <taxon>Hymenoptera</taxon>
        <taxon>Apocrita</taxon>
        <taxon>Aculeata</taxon>
        <taxon>Formicoidea</taxon>
        <taxon>Formicidae</taxon>
        <taxon>Myrmicinae</taxon>
        <taxon>Acromyrmex</taxon>
    </lineage>
</organism>